<organism evidence="3 4">
    <name type="scientific">Fusarium phyllophilum</name>
    <dbReference type="NCBI Taxonomy" id="47803"/>
    <lineage>
        <taxon>Eukaryota</taxon>
        <taxon>Fungi</taxon>
        <taxon>Dikarya</taxon>
        <taxon>Ascomycota</taxon>
        <taxon>Pezizomycotina</taxon>
        <taxon>Sordariomycetes</taxon>
        <taxon>Hypocreomycetidae</taxon>
        <taxon>Hypocreales</taxon>
        <taxon>Nectriaceae</taxon>
        <taxon>Fusarium</taxon>
        <taxon>Fusarium fujikuroi species complex</taxon>
    </lineage>
</organism>
<dbReference type="GO" id="GO:0005634">
    <property type="term" value="C:nucleus"/>
    <property type="evidence" value="ECO:0007669"/>
    <property type="project" value="TreeGrafter"/>
</dbReference>
<sequence>MTKFTEKDMRAALQMVSEGVSINKAAAACGVNRSTLQARIKGATTPKEAHELEQKLSAVQERSLRDWIMVRHFASQIAIRNGFPEGVGKHWLEAFLNRNKEVKTLLGKRMDSERFNRASTELIKAFFMLLLMPAVRIVKQKNRYNVDEVGMMEGIGLNGLFLGSKDKKSVLIRQPGSRSWITILECISATGKVLRPLVIFKGKTVQQQHFPENLDFLEAWEFTSSEKGWINNHIALVWLKTVFIPSIKPENPKEPRLLILDGHGSHMTEDFLFECYDNNIFVLFLPAHSSYVLQPLDVAVFGPLKRAYRKFLSDLASVADSSYIGKITFLYTYDKARKEAITKSNALAGWKATGLWPVNLAKVLMNPMVTQTPETPAPVITAISPVKGKNSRLLMTPRSSMQLHRVLQAVLSVVSDNPAVRLLFRKIGS</sequence>
<dbReference type="Gene3D" id="1.10.10.60">
    <property type="entry name" value="Homeodomain-like"/>
    <property type="match status" value="1"/>
</dbReference>
<reference evidence="3 4" key="1">
    <citation type="submission" date="2020-05" db="EMBL/GenBank/DDBJ databases">
        <title>Identification and distribution of gene clusters putatively required for synthesis of sphingolipid metabolism inhibitors in phylogenetically diverse species of the filamentous fungus Fusarium.</title>
        <authorList>
            <person name="Kim H.-S."/>
            <person name="Busman M."/>
            <person name="Brown D.W."/>
            <person name="Divon H."/>
            <person name="Uhlig S."/>
            <person name="Proctor R.H."/>
        </authorList>
    </citation>
    <scope>NUCLEOTIDE SEQUENCE [LARGE SCALE GENOMIC DNA]</scope>
    <source>
        <strain evidence="3 4">NRRL 13617</strain>
    </source>
</reference>
<dbReference type="Gene3D" id="3.30.420.10">
    <property type="entry name" value="Ribonuclease H-like superfamily/Ribonuclease H"/>
    <property type="match status" value="1"/>
</dbReference>
<gene>
    <name evidence="3" type="ORF">FPHYL_10473</name>
</gene>
<dbReference type="Proteomes" id="UP000582016">
    <property type="component" value="Unassembled WGS sequence"/>
</dbReference>
<dbReference type="PANTHER" id="PTHR19303:SF74">
    <property type="entry name" value="POGO TRANSPOSABLE ELEMENT WITH KRAB DOMAIN"/>
    <property type="match status" value="1"/>
</dbReference>
<dbReference type="GO" id="GO:0003677">
    <property type="term" value="F:DNA binding"/>
    <property type="evidence" value="ECO:0007669"/>
    <property type="project" value="InterPro"/>
</dbReference>
<dbReference type="InterPro" id="IPR004875">
    <property type="entry name" value="DDE_SF_endonuclease_dom"/>
</dbReference>
<dbReference type="InterPro" id="IPR050863">
    <property type="entry name" value="CenT-Element_Derived"/>
</dbReference>
<dbReference type="AlphaFoldDB" id="A0A8H5J1E7"/>
<dbReference type="OrthoDB" id="5396311at2759"/>
<dbReference type="InterPro" id="IPR007889">
    <property type="entry name" value="HTH_Psq"/>
</dbReference>
<dbReference type="PANTHER" id="PTHR19303">
    <property type="entry name" value="TRANSPOSON"/>
    <property type="match status" value="1"/>
</dbReference>
<dbReference type="Pfam" id="PF03184">
    <property type="entry name" value="DDE_1"/>
    <property type="match status" value="1"/>
</dbReference>
<name>A0A8H5J1E7_9HYPO</name>
<evidence type="ECO:0000259" key="2">
    <source>
        <dbReference type="Pfam" id="PF05225"/>
    </source>
</evidence>
<dbReference type="EMBL" id="JAAOAQ010000454">
    <property type="protein sequence ID" value="KAF5546491.1"/>
    <property type="molecule type" value="Genomic_DNA"/>
</dbReference>
<feature type="domain" description="DDE-1" evidence="1">
    <location>
        <begin position="178"/>
        <end position="350"/>
    </location>
</feature>
<evidence type="ECO:0000259" key="1">
    <source>
        <dbReference type="Pfam" id="PF03184"/>
    </source>
</evidence>
<comment type="caution">
    <text evidence="3">The sequence shown here is derived from an EMBL/GenBank/DDBJ whole genome shotgun (WGS) entry which is preliminary data.</text>
</comment>
<dbReference type="Pfam" id="PF05225">
    <property type="entry name" value="HTH_psq"/>
    <property type="match status" value="1"/>
</dbReference>
<evidence type="ECO:0000313" key="4">
    <source>
        <dbReference type="Proteomes" id="UP000582016"/>
    </source>
</evidence>
<feature type="domain" description="HTH psq-type" evidence="2">
    <location>
        <begin position="5"/>
        <end position="45"/>
    </location>
</feature>
<protein>
    <submittedName>
        <fullName evidence="3">Transposase</fullName>
    </submittedName>
</protein>
<evidence type="ECO:0000313" key="3">
    <source>
        <dbReference type="EMBL" id="KAF5546491.1"/>
    </source>
</evidence>
<keyword evidence="4" id="KW-1185">Reference proteome</keyword>
<dbReference type="InterPro" id="IPR036397">
    <property type="entry name" value="RNaseH_sf"/>
</dbReference>
<proteinExistence type="predicted"/>
<accession>A0A8H5J1E7</accession>
<dbReference type="InterPro" id="IPR009057">
    <property type="entry name" value="Homeodomain-like_sf"/>
</dbReference>
<dbReference type="SUPFAM" id="SSF46689">
    <property type="entry name" value="Homeodomain-like"/>
    <property type="match status" value="1"/>
</dbReference>